<accession>A0A9Q3GCS9</accession>
<dbReference type="OrthoDB" id="425619at2759"/>
<protein>
    <submittedName>
        <fullName evidence="1">Uncharacterized protein</fullName>
    </submittedName>
</protein>
<evidence type="ECO:0000313" key="1">
    <source>
        <dbReference type="EMBL" id="MBW0462893.1"/>
    </source>
</evidence>
<organism evidence="1 2">
    <name type="scientific">Austropuccinia psidii MF-1</name>
    <dbReference type="NCBI Taxonomy" id="1389203"/>
    <lineage>
        <taxon>Eukaryota</taxon>
        <taxon>Fungi</taxon>
        <taxon>Dikarya</taxon>
        <taxon>Basidiomycota</taxon>
        <taxon>Pucciniomycotina</taxon>
        <taxon>Pucciniomycetes</taxon>
        <taxon>Pucciniales</taxon>
        <taxon>Sphaerophragmiaceae</taxon>
        <taxon>Austropuccinia</taxon>
    </lineage>
</organism>
<evidence type="ECO:0000313" key="2">
    <source>
        <dbReference type="Proteomes" id="UP000765509"/>
    </source>
</evidence>
<sequence>MKKPNRHMLRLQIAIQEYKVDIHQNDDRPSMWKLANTTDITAHLPLEEDPHIPIEGINITDIGTALFEEFRE</sequence>
<gene>
    <name evidence="1" type="ORF">O181_002608</name>
</gene>
<keyword evidence="2" id="KW-1185">Reference proteome</keyword>
<dbReference type="EMBL" id="AVOT02000442">
    <property type="protein sequence ID" value="MBW0462893.1"/>
    <property type="molecule type" value="Genomic_DNA"/>
</dbReference>
<name>A0A9Q3GCS9_9BASI</name>
<comment type="caution">
    <text evidence="1">The sequence shown here is derived from an EMBL/GenBank/DDBJ whole genome shotgun (WGS) entry which is preliminary data.</text>
</comment>
<dbReference type="Proteomes" id="UP000765509">
    <property type="component" value="Unassembled WGS sequence"/>
</dbReference>
<reference evidence="1" key="1">
    <citation type="submission" date="2021-03" db="EMBL/GenBank/DDBJ databases">
        <title>Draft genome sequence of rust myrtle Austropuccinia psidii MF-1, a brazilian biotype.</title>
        <authorList>
            <person name="Quecine M.C."/>
            <person name="Pachon D.M.R."/>
            <person name="Bonatelli M.L."/>
            <person name="Correr F.H."/>
            <person name="Franceschini L.M."/>
            <person name="Leite T.F."/>
            <person name="Margarido G.R.A."/>
            <person name="Almeida C.A."/>
            <person name="Ferrarezi J.A."/>
            <person name="Labate C.A."/>
        </authorList>
    </citation>
    <scope>NUCLEOTIDE SEQUENCE</scope>
    <source>
        <strain evidence="1">MF-1</strain>
    </source>
</reference>
<dbReference type="AlphaFoldDB" id="A0A9Q3GCS9"/>
<proteinExistence type="predicted"/>